<evidence type="ECO:0000313" key="3">
    <source>
        <dbReference type="EMBL" id="CAG8840593.1"/>
    </source>
</evidence>
<evidence type="ECO:0000256" key="1">
    <source>
        <dbReference type="SAM" id="MobiDB-lite"/>
    </source>
</evidence>
<feature type="domain" description="HAT C-terminal dimerisation" evidence="2">
    <location>
        <begin position="502"/>
        <end position="555"/>
    </location>
</feature>
<gene>
    <name evidence="3" type="ORF">GMARGA_LOCUS34986</name>
</gene>
<feature type="non-terminal residue" evidence="3">
    <location>
        <position position="1"/>
    </location>
</feature>
<keyword evidence="4" id="KW-1185">Reference proteome</keyword>
<comment type="caution">
    <text evidence="3">The sequence shown here is derived from an EMBL/GenBank/DDBJ whole genome shotgun (WGS) entry which is preliminary data.</text>
</comment>
<organism evidence="3 4">
    <name type="scientific">Gigaspora margarita</name>
    <dbReference type="NCBI Taxonomy" id="4874"/>
    <lineage>
        <taxon>Eukaryota</taxon>
        <taxon>Fungi</taxon>
        <taxon>Fungi incertae sedis</taxon>
        <taxon>Mucoromycota</taxon>
        <taxon>Glomeromycotina</taxon>
        <taxon>Glomeromycetes</taxon>
        <taxon>Diversisporales</taxon>
        <taxon>Gigasporaceae</taxon>
        <taxon>Gigaspora</taxon>
    </lineage>
</organism>
<dbReference type="InterPro" id="IPR008906">
    <property type="entry name" value="HATC_C_dom"/>
</dbReference>
<dbReference type="SUPFAM" id="SSF53098">
    <property type="entry name" value="Ribonuclease H-like"/>
    <property type="match status" value="1"/>
</dbReference>
<protein>
    <submittedName>
        <fullName evidence="3">25390_t:CDS:1</fullName>
    </submittedName>
</protein>
<dbReference type="PANTHER" id="PTHR46880">
    <property type="entry name" value="RAS-ASSOCIATING DOMAIN-CONTAINING PROTEIN"/>
    <property type="match status" value="1"/>
</dbReference>
<proteinExistence type="predicted"/>
<feature type="region of interest" description="Disordered" evidence="1">
    <location>
        <begin position="1"/>
        <end position="24"/>
    </location>
</feature>
<dbReference type="Pfam" id="PF05699">
    <property type="entry name" value="Dimer_Tnp_hAT"/>
    <property type="match status" value="1"/>
</dbReference>
<feature type="compositionally biased region" description="Basic and acidic residues" evidence="1">
    <location>
        <begin position="1"/>
        <end position="13"/>
    </location>
</feature>
<evidence type="ECO:0000259" key="2">
    <source>
        <dbReference type="Pfam" id="PF05699"/>
    </source>
</evidence>
<name>A0ABN7WU75_GIGMA</name>
<evidence type="ECO:0000313" key="4">
    <source>
        <dbReference type="Proteomes" id="UP000789901"/>
    </source>
</evidence>
<dbReference type="Proteomes" id="UP000789901">
    <property type="component" value="Unassembled WGS sequence"/>
</dbReference>
<dbReference type="InterPro" id="IPR012337">
    <property type="entry name" value="RNaseH-like_sf"/>
</dbReference>
<reference evidence="3 4" key="1">
    <citation type="submission" date="2021-06" db="EMBL/GenBank/DDBJ databases">
        <authorList>
            <person name="Kallberg Y."/>
            <person name="Tangrot J."/>
            <person name="Rosling A."/>
        </authorList>
    </citation>
    <scope>NUCLEOTIDE SEQUENCE [LARGE SCALE GENOMIC DNA]</scope>
    <source>
        <strain evidence="3 4">120-4 pot B 10/14</strain>
    </source>
</reference>
<dbReference type="PANTHER" id="PTHR46880:SF5">
    <property type="entry name" value="DUF4371 DOMAIN-CONTAINING PROTEIN"/>
    <property type="match status" value="1"/>
</dbReference>
<dbReference type="EMBL" id="CAJVQB010063236">
    <property type="protein sequence ID" value="CAG8840593.1"/>
    <property type="molecule type" value="Genomic_DNA"/>
</dbReference>
<sequence length="576" mass="67204">KNNKNLDSEDKNDNTQNRKRTRTNHKLATIIYNKNQTSLIHRITKQLSEQKLKIISLMRNIYYLTKCEQALNQYPALCQLGNLQFKNLNELCYEAEPQVLKLNLLFSDNITLKWTYSSYKNLSLMIDKSTLFTAKHLAIVSKYISKNNSVLYYLGLVELDDCSAEAIMEDLKRFITTKSIDINNLIHFGSDSASTMLEKQTGIATRLKKINLYITENHCIAHHLHLACKDVTKEVQYFQKYEKIVKGIYLYFSSSYKRLLALKLVQNNLNEPELVLLNIISTRWLFFSNVIHNFYQSLESVKGALLDKASNNFQALELLSSIDEEFELATMFLADLFFILSKLICIFQSDYVSFLDIQCNIDITIQAIQVQFIGNNQILPTYGQISLEYIKNNNINILLSFVSEFSLAIIKNLEKRFPNRELYYAMRIFDPQELPESDNNLANYENIEINILGDFYGNDKIIGKKKFTTLLNKRVLFFLKNYHSLKFTDAWHFIFSRTSFISDYFTISTLVHICLIVPISNANVERVFSQQKLIKSRLQNQMTIQTLNDHLMVVLNGPPIQLFNFEKAFEYWFLKE</sequence>
<accession>A0ABN7WU75</accession>